<evidence type="ECO:0000259" key="8">
    <source>
        <dbReference type="Pfam" id="PF07669"/>
    </source>
</evidence>
<dbReference type="EMBL" id="BAABGN010000002">
    <property type="protein sequence ID" value="GAA4416983.1"/>
    <property type="molecule type" value="Genomic_DNA"/>
</dbReference>
<evidence type="ECO:0000256" key="4">
    <source>
        <dbReference type="ARBA" id="ARBA00022679"/>
    </source>
</evidence>
<dbReference type="PANTHER" id="PTHR33841">
    <property type="entry name" value="DNA METHYLTRANSFERASE YEEA-RELATED"/>
    <property type="match status" value="1"/>
</dbReference>
<evidence type="ECO:0000256" key="2">
    <source>
        <dbReference type="ARBA" id="ARBA00011900"/>
    </source>
</evidence>
<keyword evidence="11" id="KW-1185">Reference proteome</keyword>
<dbReference type="InterPro" id="IPR002052">
    <property type="entry name" value="DNA_methylase_N6_adenine_CS"/>
</dbReference>
<dbReference type="InterPro" id="IPR050953">
    <property type="entry name" value="N4_N6_ade-DNA_methylase"/>
</dbReference>
<dbReference type="GO" id="GO:0008168">
    <property type="term" value="F:methyltransferase activity"/>
    <property type="evidence" value="ECO:0007669"/>
    <property type="project" value="UniProtKB-KW"/>
</dbReference>
<reference evidence="10" key="1">
    <citation type="journal article" date="2014" name="Int. J. Syst. Evol. Microbiol.">
        <title>Complete genome of a new Firmicutes species belonging to the dominant human colonic microbiota ('Ruminococcus bicirculans') reveals two chromosomes and a selective capacity to utilize plant glucans.</title>
        <authorList>
            <consortium name="NISC Comparative Sequencing Program"/>
            <person name="Wegmann U."/>
            <person name="Louis P."/>
            <person name="Goesmann A."/>
            <person name="Henrissat B."/>
            <person name="Duncan S.H."/>
            <person name="Flint H.J."/>
        </authorList>
    </citation>
    <scope>NUCLEOTIDE SEQUENCE</scope>
    <source>
        <strain evidence="10">JCM 17810</strain>
    </source>
</reference>
<keyword evidence="7" id="KW-0175">Coiled coil</keyword>
<protein>
    <recommendedName>
        <fullName evidence="2">site-specific DNA-methyltransferase (adenine-specific)</fullName>
        <ecNumber evidence="2">2.1.1.72</ecNumber>
    </recommendedName>
</protein>
<evidence type="ECO:0000256" key="1">
    <source>
        <dbReference type="ARBA" id="ARBA00006594"/>
    </source>
</evidence>
<keyword evidence="5" id="KW-0949">S-adenosyl-L-methionine</keyword>
<keyword evidence="4" id="KW-0808">Transferase</keyword>
<feature type="coiled-coil region" evidence="7">
    <location>
        <begin position="12"/>
        <end position="39"/>
    </location>
</feature>
<dbReference type="EC" id="2.1.1.72" evidence="2"/>
<gene>
    <name evidence="9" type="ORF">GCM10023169_04960</name>
    <name evidence="10" type="ORF">GCM10023169_12570</name>
</gene>
<dbReference type="EMBL" id="BAABGN010000004">
    <property type="protein sequence ID" value="GAA4420561.1"/>
    <property type="molecule type" value="Genomic_DNA"/>
</dbReference>
<dbReference type="PANTHER" id="PTHR33841:SF5">
    <property type="entry name" value="DNA METHYLASE (MODIFICATION METHYLASE) (METHYLTRANSFERASE)-RELATED"/>
    <property type="match status" value="1"/>
</dbReference>
<comment type="caution">
    <text evidence="10">The sequence shown here is derived from an EMBL/GenBank/DDBJ whole genome shotgun (WGS) entry which is preliminary data.</text>
</comment>
<dbReference type="InterPro" id="IPR011639">
    <property type="entry name" value="MethylTrfase_TaqI-like_dom"/>
</dbReference>
<accession>A0ABP8L1K4</accession>
<sequence length="993" mass="110127">MPFLRPSKIEAKEQMAALVDEYQQQASDLEASNSRYTETEARGQFIDRFLTILGWDVHNLAGQPQILRDVVLERISESDVGGRPDYRLRLNGKDRLPVEAKKPSVPLASAAAAARQTRSYGWSLSLPAATLTNMAETVVYDTTFAPSPEDGPDVAVVPDGRFTVDQYVPRFDDLWTLLSYESVTSDDYYAMYSFSEPRRGTSPFDRSFLEQFRSWRLKLARDIASTNPGLLADEVGRRTQRLLNALLFLRVCEDRNIGQYEALLKSAQGNMLLDAFRDADRAFNAGLFDVLQTTNYTSTAVASIIREMYWPHSKFAFGVLQPDVLAAVYEQYLAERVQIDTHGQVRLEEKPELTHAGGIVATPAWVVEDLVDYALEDKLTRGLPVPAGLSLVDLACGSGPFLIEAMNRLIEAEEEAGRHVGLVERAALAQNHLYGVDIDGAAVEVTRLSILLTVLGEEVVDPSRDRGLLPDLSHNLIVGNSLIEPKFDRVVPTAAMTPERRSAVAPLDLSAAFQSVCAAGGFDVVVGNPPYIRIQVLAEFMPDQLDYFQDARSGYGSAQSHNFDVYQLFVERAFQFLKEDGRFAYIVPNRFTNLVPAATMRSVLGPRLSRLVHFGDQQVFDGRMTYTAYVMAGPKTDEPAEFSIVSDLDAWQDSRACSTVRVDRADLTAAPWPVATEARTKVFEKMEQTAVARLGDDGWVNIFVGVQTSADGIFFIHPDQSRSTDEVAVFIDINGARQEVEWGILRPAVKDRTFEPYGQDPIPDSYVIFPYDVQPPAPGRKRGTATVYDEATMRARFPKALDYLMAHRRTLTTGRNVSPDPGPSFWAYGRSQSLTKLDEPKLIVRVLSRAPQYMFDEAGLVVPGGGDGGPYYLLRPDSACPYSIRVIQALMSHPAVDAYVASRGRAYLGAYIVHRKAFMASVPIPTLDDAQQQAIEEDVEEVQSIVVRLRTETDAALRTTLLGRMEVLQAQVNRLISDAYMLSDADTSAIVGD</sequence>
<dbReference type="SUPFAM" id="SSF53335">
    <property type="entry name" value="S-adenosyl-L-methionine-dependent methyltransferases"/>
    <property type="match status" value="1"/>
</dbReference>
<name>A0ABP8L1K4_9MICO</name>
<reference evidence="10" key="3">
    <citation type="submission" date="2023-12" db="EMBL/GenBank/DDBJ databases">
        <authorList>
            <person name="Sun Q."/>
            <person name="Inoue M."/>
        </authorList>
    </citation>
    <scope>NUCLEOTIDE SEQUENCE</scope>
    <source>
        <strain evidence="10">JCM 17810</strain>
    </source>
</reference>
<evidence type="ECO:0000313" key="9">
    <source>
        <dbReference type="EMBL" id="GAA4416983.1"/>
    </source>
</evidence>
<organism evidence="10 11">
    <name type="scientific">Georgenia halophila</name>
    <dbReference type="NCBI Taxonomy" id="620889"/>
    <lineage>
        <taxon>Bacteria</taxon>
        <taxon>Bacillati</taxon>
        <taxon>Actinomycetota</taxon>
        <taxon>Actinomycetes</taxon>
        <taxon>Micrococcales</taxon>
        <taxon>Bogoriellaceae</taxon>
        <taxon>Georgenia</taxon>
    </lineage>
</organism>
<dbReference type="RefSeq" id="WP_345214908.1">
    <property type="nucleotide sequence ID" value="NZ_BAABGN010000002.1"/>
</dbReference>
<evidence type="ECO:0000313" key="11">
    <source>
        <dbReference type="Proteomes" id="UP001500622"/>
    </source>
</evidence>
<dbReference type="PROSITE" id="PS00092">
    <property type="entry name" value="N6_MTASE"/>
    <property type="match status" value="1"/>
</dbReference>
<dbReference type="Gene3D" id="3.40.50.150">
    <property type="entry name" value="Vaccinia Virus protein VP39"/>
    <property type="match status" value="1"/>
</dbReference>
<evidence type="ECO:0000256" key="6">
    <source>
        <dbReference type="ARBA" id="ARBA00047942"/>
    </source>
</evidence>
<evidence type="ECO:0000256" key="7">
    <source>
        <dbReference type="SAM" id="Coils"/>
    </source>
</evidence>
<feature type="domain" description="Type II methyltransferase M.TaqI-like" evidence="8">
    <location>
        <begin position="431"/>
        <end position="620"/>
    </location>
</feature>
<dbReference type="Pfam" id="PF07669">
    <property type="entry name" value="Eco57I"/>
    <property type="match status" value="1"/>
</dbReference>
<comment type="similarity">
    <text evidence="1">Belongs to the N(4)/N(6)-methyltransferase family.</text>
</comment>
<evidence type="ECO:0000256" key="3">
    <source>
        <dbReference type="ARBA" id="ARBA00022603"/>
    </source>
</evidence>
<evidence type="ECO:0000256" key="5">
    <source>
        <dbReference type="ARBA" id="ARBA00022691"/>
    </source>
</evidence>
<proteinExistence type="inferred from homology"/>
<dbReference type="InterPro" id="IPR029063">
    <property type="entry name" value="SAM-dependent_MTases_sf"/>
</dbReference>
<dbReference type="Proteomes" id="UP001500622">
    <property type="component" value="Unassembled WGS sequence"/>
</dbReference>
<evidence type="ECO:0000313" key="10">
    <source>
        <dbReference type="EMBL" id="GAA4420561.1"/>
    </source>
</evidence>
<dbReference type="PRINTS" id="PR00507">
    <property type="entry name" value="N12N6MTFRASE"/>
</dbReference>
<comment type="catalytic activity">
    <reaction evidence="6">
        <text>a 2'-deoxyadenosine in DNA + S-adenosyl-L-methionine = an N(6)-methyl-2'-deoxyadenosine in DNA + S-adenosyl-L-homocysteine + H(+)</text>
        <dbReference type="Rhea" id="RHEA:15197"/>
        <dbReference type="Rhea" id="RHEA-COMP:12418"/>
        <dbReference type="Rhea" id="RHEA-COMP:12419"/>
        <dbReference type="ChEBI" id="CHEBI:15378"/>
        <dbReference type="ChEBI" id="CHEBI:57856"/>
        <dbReference type="ChEBI" id="CHEBI:59789"/>
        <dbReference type="ChEBI" id="CHEBI:90615"/>
        <dbReference type="ChEBI" id="CHEBI:90616"/>
        <dbReference type="EC" id="2.1.1.72"/>
    </reaction>
</comment>
<dbReference type="GO" id="GO:0032259">
    <property type="term" value="P:methylation"/>
    <property type="evidence" value="ECO:0007669"/>
    <property type="project" value="UniProtKB-KW"/>
</dbReference>
<reference evidence="11" key="2">
    <citation type="journal article" date="2019" name="Int. J. Syst. Evol. Microbiol.">
        <title>The Global Catalogue of Microorganisms (GCM) 10K type strain sequencing project: providing services to taxonomists for standard genome sequencing and annotation.</title>
        <authorList>
            <consortium name="The Broad Institute Genomics Platform"/>
            <consortium name="The Broad Institute Genome Sequencing Center for Infectious Disease"/>
            <person name="Wu L."/>
            <person name="Ma J."/>
        </authorList>
    </citation>
    <scope>NUCLEOTIDE SEQUENCE [LARGE SCALE GENOMIC DNA]</scope>
    <source>
        <strain evidence="11">JCM 17810</strain>
    </source>
</reference>
<keyword evidence="3 10" id="KW-0489">Methyltransferase</keyword>